<evidence type="ECO:0000256" key="1">
    <source>
        <dbReference type="SAM" id="Phobius"/>
    </source>
</evidence>
<protein>
    <submittedName>
        <fullName evidence="2">Uncharacterized protein</fullName>
    </submittedName>
</protein>
<keyword evidence="3" id="KW-1185">Reference proteome</keyword>
<keyword evidence="1" id="KW-0812">Transmembrane</keyword>
<proteinExistence type="predicted"/>
<dbReference type="EMBL" id="VSWD01000012">
    <property type="protein sequence ID" value="KAK3085722.1"/>
    <property type="molecule type" value="Genomic_DNA"/>
</dbReference>
<dbReference type="Proteomes" id="UP001186944">
    <property type="component" value="Unassembled WGS sequence"/>
</dbReference>
<keyword evidence="1" id="KW-1133">Transmembrane helix</keyword>
<feature type="transmembrane region" description="Helical" evidence="1">
    <location>
        <begin position="75"/>
        <end position="97"/>
    </location>
</feature>
<organism evidence="2 3">
    <name type="scientific">Pinctada imbricata</name>
    <name type="common">Atlantic pearl-oyster</name>
    <name type="synonym">Pinctada martensii</name>
    <dbReference type="NCBI Taxonomy" id="66713"/>
    <lineage>
        <taxon>Eukaryota</taxon>
        <taxon>Metazoa</taxon>
        <taxon>Spiralia</taxon>
        <taxon>Lophotrochozoa</taxon>
        <taxon>Mollusca</taxon>
        <taxon>Bivalvia</taxon>
        <taxon>Autobranchia</taxon>
        <taxon>Pteriomorphia</taxon>
        <taxon>Pterioida</taxon>
        <taxon>Pterioidea</taxon>
        <taxon>Pteriidae</taxon>
        <taxon>Pinctada</taxon>
    </lineage>
</organism>
<feature type="transmembrane region" description="Helical" evidence="1">
    <location>
        <begin position="36"/>
        <end position="54"/>
    </location>
</feature>
<evidence type="ECO:0000313" key="3">
    <source>
        <dbReference type="Proteomes" id="UP001186944"/>
    </source>
</evidence>
<reference evidence="2" key="1">
    <citation type="submission" date="2019-08" db="EMBL/GenBank/DDBJ databases">
        <title>The improved chromosome-level genome for the pearl oyster Pinctada fucata martensii using PacBio sequencing and Hi-C.</title>
        <authorList>
            <person name="Zheng Z."/>
        </authorList>
    </citation>
    <scope>NUCLEOTIDE SEQUENCE</scope>
    <source>
        <strain evidence="2">ZZ-2019</strain>
        <tissue evidence="2">Adductor muscle</tissue>
    </source>
</reference>
<name>A0AA89BNV2_PINIB</name>
<keyword evidence="1" id="KW-0472">Membrane</keyword>
<dbReference type="AlphaFoldDB" id="A0AA89BNV2"/>
<accession>A0AA89BNV2</accession>
<gene>
    <name evidence="2" type="ORF">FSP39_007788</name>
</gene>
<sequence length="122" mass="14121">MVFVAVLAFLVSTSVWIINITGIISALPVNWFLIDMYVYSVLSFLFLISASLVANTFDFYQKMSLGVPFITIHKLIVSTISGYVCMVVHGITAFIGYRRWYYQRALFKRRKLIEEQDDYLDI</sequence>
<comment type="caution">
    <text evidence="2">The sequence shown here is derived from an EMBL/GenBank/DDBJ whole genome shotgun (WGS) entry which is preliminary data.</text>
</comment>
<evidence type="ECO:0000313" key="2">
    <source>
        <dbReference type="EMBL" id="KAK3085722.1"/>
    </source>
</evidence>